<keyword evidence="3 4" id="KW-0949">S-adenosyl-L-methionine</keyword>
<protein>
    <recommendedName>
        <fullName evidence="4">Ribosomal RNA large subunit methyltransferase H</fullName>
        <ecNumber evidence="4">2.1.1.177</ecNumber>
    </recommendedName>
    <alternativeName>
        <fullName evidence="4">23S rRNA (pseudouridine1915-N3)-methyltransferase</fullName>
    </alternativeName>
    <alternativeName>
        <fullName evidence="4">23S rRNA m3Psi1915 methyltransferase</fullName>
    </alternativeName>
    <alternativeName>
        <fullName evidence="4">rRNA (pseudouridine-N3-)-methyltransferase RlmH</fullName>
    </alternativeName>
</protein>
<evidence type="ECO:0000256" key="4">
    <source>
        <dbReference type="HAMAP-Rule" id="MF_00658"/>
    </source>
</evidence>
<dbReference type="EMBL" id="JAHWDF010000013">
    <property type="protein sequence ID" value="MBW2962521.1"/>
    <property type="molecule type" value="Genomic_DNA"/>
</dbReference>
<keyword evidence="2 4" id="KW-0808">Transferase</keyword>
<comment type="catalytic activity">
    <reaction evidence="4">
        <text>pseudouridine(1915) in 23S rRNA + S-adenosyl-L-methionine = N(3)-methylpseudouridine(1915) in 23S rRNA + S-adenosyl-L-homocysteine + H(+)</text>
        <dbReference type="Rhea" id="RHEA:42752"/>
        <dbReference type="Rhea" id="RHEA-COMP:10221"/>
        <dbReference type="Rhea" id="RHEA-COMP:10222"/>
        <dbReference type="ChEBI" id="CHEBI:15378"/>
        <dbReference type="ChEBI" id="CHEBI:57856"/>
        <dbReference type="ChEBI" id="CHEBI:59789"/>
        <dbReference type="ChEBI" id="CHEBI:65314"/>
        <dbReference type="ChEBI" id="CHEBI:74486"/>
        <dbReference type="EC" id="2.1.1.177"/>
    </reaction>
</comment>
<feature type="binding site" evidence="4">
    <location>
        <position position="105"/>
    </location>
    <ligand>
        <name>S-adenosyl-L-methionine</name>
        <dbReference type="ChEBI" id="CHEBI:59789"/>
    </ligand>
</feature>
<dbReference type="HAMAP" id="MF_00658">
    <property type="entry name" value="23SrRNA_methyltr_H"/>
    <property type="match status" value="1"/>
</dbReference>
<comment type="similarity">
    <text evidence="4">Belongs to the RNA methyltransferase RlmH family.</text>
</comment>
<feature type="binding site" evidence="4">
    <location>
        <position position="73"/>
    </location>
    <ligand>
        <name>S-adenosyl-L-methionine</name>
        <dbReference type="ChEBI" id="CHEBI:59789"/>
    </ligand>
</feature>
<comment type="caution">
    <text evidence="5">The sequence shown here is derived from an EMBL/GenBank/DDBJ whole genome shotgun (WGS) entry which is preliminary data.</text>
</comment>
<evidence type="ECO:0000256" key="1">
    <source>
        <dbReference type="ARBA" id="ARBA00022603"/>
    </source>
</evidence>
<evidence type="ECO:0000313" key="6">
    <source>
        <dbReference type="Proteomes" id="UP000719267"/>
    </source>
</evidence>
<dbReference type="InterPro" id="IPR003742">
    <property type="entry name" value="RlmH-like"/>
</dbReference>
<dbReference type="PIRSF" id="PIRSF004505">
    <property type="entry name" value="MT_bac"/>
    <property type="match status" value="1"/>
</dbReference>
<evidence type="ECO:0000256" key="2">
    <source>
        <dbReference type="ARBA" id="ARBA00022679"/>
    </source>
</evidence>
<dbReference type="PANTHER" id="PTHR33603">
    <property type="entry name" value="METHYLTRANSFERASE"/>
    <property type="match status" value="1"/>
</dbReference>
<keyword evidence="4" id="KW-0963">Cytoplasm</keyword>
<dbReference type="Pfam" id="PF02590">
    <property type="entry name" value="SPOUT_MTase"/>
    <property type="match status" value="1"/>
</dbReference>
<dbReference type="EC" id="2.1.1.177" evidence="4"/>
<dbReference type="RefSeq" id="WP_219040803.1">
    <property type="nucleotide sequence ID" value="NZ_JAHWDF010000013.1"/>
</dbReference>
<dbReference type="Proteomes" id="UP000719267">
    <property type="component" value="Unassembled WGS sequence"/>
</dbReference>
<evidence type="ECO:0000313" key="5">
    <source>
        <dbReference type="EMBL" id="MBW2962521.1"/>
    </source>
</evidence>
<name>A0ABS6W3U2_9FLAO</name>
<keyword evidence="1 4" id="KW-0489">Methyltransferase</keyword>
<proteinExistence type="inferred from homology"/>
<evidence type="ECO:0000256" key="3">
    <source>
        <dbReference type="ARBA" id="ARBA00022691"/>
    </source>
</evidence>
<accession>A0ABS6W3U2</accession>
<comment type="function">
    <text evidence="4">Specifically methylates the pseudouridine at position 1915 (m3Psi1915) in 23S rRNA.</text>
</comment>
<dbReference type="NCBIfam" id="NF000990">
    <property type="entry name" value="PRK00103.2-4"/>
    <property type="match status" value="1"/>
</dbReference>
<dbReference type="CDD" id="cd18081">
    <property type="entry name" value="RlmH-like"/>
    <property type="match status" value="1"/>
</dbReference>
<comment type="subunit">
    <text evidence="4">Homodimer.</text>
</comment>
<dbReference type="PANTHER" id="PTHR33603:SF1">
    <property type="entry name" value="RIBOSOMAL RNA LARGE SUBUNIT METHYLTRANSFERASE H"/>
    <property type="match status" value="1"/>
</dbReference>
<gene>
    <name evidence="4 5" type="primary">rlmH</name>
    <name evidence="5" type="ORF">KW502_12010</name>
</gene>
<keyword evidence="6" id="KW-1185">Reference proteome</keyword>
<keyword evidence="4" id="KW-0698">rRNA processing</keyword>
<feature type="binding site" evidence="4">
    <location>
        <begin position="124"/>
        <end position="129"/>
    </location>
    <ligand>
        <name>S-adenosyl-L-methionine</name>
        <dbReference type="ChEBI" id="CHEBI:59789"/>
    </ligand>
</feature>
<reference evidence="5 6" key="1">
    <citation type="submission" date="2021-07" db="EMBL/GenBank/DDBJ databases">
        <title>Mesonia aestuariivivens sp. nov., isolated from a tidal flat.</title>
        <authorList>
            <person name="Kim Y.-O."/>
            <person name="Yoon J.-H."/>
        </authorList>
    </citation>
    <scope>NUCLEOTIDE SEQUENCE [LARGE SCALE GENOMIC DNA]</scope>
    <source>
        <strain evidence="5 6">JHPTF-M18</strain>
    </source>
</reference>
<sequence length="157" mass="18488">MTIKLLAVGKTDHKDLQKLIDQYIKRLKHYCKFEIEIIPDIKKVKNMDENLQKQKEGELILAKTQTSDLLVLLDENGKNFSSLDFSNWLQKQMNTGMKQLIFVIGGPYGFSEEVYKRANQKIALSKMTFSHQMVRLFFTEQLYRGFTILKNEPYHHQ</sequence>
<comment type="subcellular location">
    <subcellularLocation>
        <location evidence="4">Cytoplasm</location>
    </subcellularLocation>
</comment>
<organism evidence="5 6">
    <name type="scientific">Mesonia aestuariivivens</name>
    <dbReference type="NCBI Taxonomy" id="2796128"/>
    <lineage>
        <taxon>Bacteria</taxon>
        <taxon>Pseudomonadati</taxon>
        <taxon>Bacteroidota</taxon>
        <taxon>Flavobacteriia</taxon>
        <taxon>Flavobacteriales</taxon>
        <taxon>Flavobacteriaceae</taxon>
        <taxon>Mesonia</taxon>
    </lineage>
</organism>